<sequence>MKKILLKFINRYSLIYLPLGWIFGLAIFFIAFEPSIVLYILSFFVLGTFFVLYIFNSKRSLVLDDHNFANSDYTIIEFYSDY</sequence>
<evidence type="ECO:0000313" key="2">
    <source>
        <dbReference type="EMBL" id="AGQ19535.1"/>
    </source>
</evidence>
<protein>
    <submittedName>
        <fullName evidence="2">MedDCM-OCT-S38-C2-cds5</fullName>
    </submittedName>
</protein>
<dbReference type="AlphaFoldDB" id="S5DRI3"/>
<dbReference type="EMBL" id="KC811135">
    <property type="protein sequence ID" value="AGQ19535.1"/>
    <property type="molecule type" value="Genomic_DNA"/>
</dbReference>
<evidence type="ECO:0000256" key="1">
    <source>
        <dbReference type="SAM" id="Phobius"/>
    </source>
</evidence>
<feature type="transmembrane region" description="Helical" evidence="1">
    <location>
        <begin position="12"/>
        <end position="30"/>
    </location>
</feature>
<organism evidence="2">
    <name type="scientific">Candidatus Actinomarina minuta</name>
    <dbReference type="NCBI Taxonomy" id="1389454"/>
    <lineage>
        <taxon>Bacteria</taxon>
        <taxon>Bacillati</taxon>
        <taxon>Actinomycetota</taxon>
        <taxon>Actinomycetes</taxon>
        <taxon>Candidatus Actinomarinidae</taxon>
        <taxon>Candidatus Actinomarinales</taxon>
        <taxon>Candidatus Actinomarineae</taxon>
        <taxon>Candidatus Actinomarinaceae</taxon>
        <taxon>Candidatus Actinomarina</taxon>
    </lineage>
</organism>
<proteinExistence type="predicted"/>
<keyword evidence="1" id="KW-0472">Membrane</keyword>
<feature type="transmembrane region" description="Helical" evidence="1">
    <location>
        <begin position="36"/>
        <end position="55"/>
    </location>
</feature>
<reference evidence="2" key="1">
    <citation type="journal article" date="2013" name="Sci. Rep.">
        <title>Metagenomics uncovers a new group of low GC and ultra-small marine Actinobacteria.</title>
        <authorList>
            <person name="Ghai R."/>
            <person name="Mizuno C.M."/>
            <person name="Picazo A."/>
            <person name="Camacho A."/>
            <person name="Rodriguez-Valera F."/>
        </authorList>
    </citation>
    <scope>NUCLEOTIDE SEQUENCE</scope>
</reference>
<keyword evidence="1" id="KW-1133">Transmembrane helix</keyword>
<accession>S5DRI3</accession>
<name>S5DRI3_9ACTN</name>
<keyword evidence="1" id="KW-0812">Transmembrane</keyword>